<dbReference type="InterPro" id="IPR036264">
    <property type="entry name" value="Bact_exopeptidase_dim_dom"/>
</dbReference>
<proteinExistence type="inferred from homology"/>
<evidence type="ECO:0000313" key="4">
    <source>
        <dbReference type="EMBL" id="RBP19041.1"/>
    </source>
</evidence>
<dbReference type="SUPFAM" id="SSF55031">
    <property type="entry name" value="Bacterial exopeptidase dimerisation domain"/>
    <property type="match status" value="1"/>
</dbReference>
<organism evidence="4 5">
    <name type="scientific">Achromobacter marplatensis</name>
    <dbReference type="NCBI Taxonomy" id="470868"/>
    <lineage>
        <taxon>Bacteria</taxon>
        <taxon>Pseudomonadati</taxon>
        <taxon>Pseudomonadota</taxon>
        <taxon>Betaproteobacteria</taxon>
        <taxon>Burkholderiales</taxon>
        <taxon>Alcaligenaceae</taxon>
        <taxon>Achromobacter</taxon>
    </lineage>
</organism>
<evidence type="ECO:0000313" key="5">
    <source>
        <dbReference type="Proteomes" id="UP000252124"/>
    </source>
</evidence>
<dbReference type="Pfam" id="PF01546">
    <property type="entry name" value="Peptidase_M20"/>
    <property type="match status" value="1"/>
</dbReference>
<comment type="similarity">
    <text evidence="1">Belongs to the peptidase M20 family.</text>
</comment>
<dbReference type="PANTHER" id="PTHR32494">
    <property type="entry name" value="ALLANTOATE DEIMINASE-RELATED"/>
    <property type="match status" value="1"/>
</dbReference>
<dbReference type="Proteomes" id="UP000252124">
    <property type="component" value="Unassembled WGS sequence"/>
</dbReference>
<dbReference type="InterPro" id="IPR010158">
    <property type="entry name" value="Amidase_Cbmase"/>
</dbReference>
<evidence type="ECO:0000256" key="1">
    <source>
        <dbReference type="ARBA" id="ARBA00006153"/>
    </source>
</evidence>
<accession>A0ABX9G859</accession>
<feature type="domain" description="Peptidase M20 dimerisation" evidence="3">
    <location>
        <begin position="232"/>
        <end position="332"/>
    </location>
</feature>
<dbReference type="CDD" id="cd03884">
    <property type="entry name" value="M20_bAS"/>
    <property type="match status" value="1"/>
</dbReference>
<evidence type="ECO:0000259" key="3">
    <source>
        <dbReference type="Pfam" id="PF07687"/>
    </source>
</evidence>
<dbReference type="SUPFAM" id="SSF53187">
    <property type="entry name" value="Zn-dependent exopeptidases"/>
    <property type="match status" value="1"/>
</dbReference>
<dbReference type="EMBL" id="QNRM01000005">
    <property type="protein sequence ID" value="RBP19041.1"/>
    <property type="molecule type" value="Genomic_DNA"/>
</dbReference>
<gene>
    <name evidence="4" type="ORF">DFP87_105118</name>
</gene>
<reference evidence="4 5" key="1">
    <citation type="submission" date="2018-06" db="EMBL/GenBank/DDBJ databases">
        <title>Genomic Encyclopedia of Type Strains, Phase III (KMG-III): the genomes of soil and plant-associated and newly described type strains.</title>
        <authorList>
            <person name="Whitman W."/>
        </authorList>
    </citation>
    <scope>NUCLEOTIDE SEQUENCE [LARGE SCALE GENOMIC DNA]</scope>
    <source>
        <strain evidence="4 5">CECT 7342</strain>
    </source>
</reference>
<dbReference type="GO" id="GO:0016787">
    <property type="term" value="F:hydrolase activity"/>
    <property type="evidence" value="ECO:0007669"/>
    <property type="project" value="UniProtKB-KW"/>
</dbReference>
<protein>
    <submittedName>
        <fullName evidence="4">N-carbamoyl-L-amino-acid hydrolase</fullName>
    </submittedName>
</protein>
<dbReference type="GeneID" id="99730969"/>
<sequence>MTTEWVDELAGRVAGAIDAHRLESRQRGLAAYGAVATGGVARQALTEPELAARRWLVQDFAARPGYSVSIDAAANVIVRRAGRDAGAEPVMTGSHADTQPLGGWLDGAFGVVAGLEVMDALDSLGAATRRPLDVVMWTNEEGSRFAPGLMGSVAYTAPERLAAFLSVTDAQGVRFQDARDAAVSDFKTHAGRQGWTWMERPLATPVHAYIEAHIEQGPVLESQGLQVGCVTAIQGVRWYRVTVPGRSAHAGTTPLANRDDAQAKAVALAHAVLSHAAHCGDERLRVTIGRWDCAPGSINTIANRVIFTIDARHPESAALDAVRAAMDAALPDGARIEVLQDKATVHFAPPLVALATTACQALGLTHRQMLSGAFHDAMPMAGFCPSTMLFAPSIAGVSHHPAEDTAIADLTACTRALAWCLVHLAEPVTDQS</sequence>
<dbReference type="RefSeq" id="WP_088589374.1">
    <property type="nucleotide sequence ID" value="NZ_CADIJU010000005.1"/>
</dbReference>
<dbReference type="InterPro" id="IPR011650">
    <property type="entry name" value="Peptidase_M20_dimer"/>
</dbReference>
<dbReference type="Gene3D" id="3.30.70.360">
    <property type="match status" value="1"/>
</dbReference>
<dbReference type="NCBIfam" id="TIGR01879">
    <property type="entry name" value="hydantase"/>
    <property type="match status" value="1"/>
</dbReference>
<keyword evidence="2 4" id="KW-0378">Hydrolase</keyword>
<comment type="caution">
    <text evidence="4">The sequence shown here is derived from an EMBL/GenBank/DDBJ whole genome shotgun (WGS) entry which is preliminary data.</text>
</comment>
<dbReference type="PIRSF" id="PIRSF001235">
    <property type="entry name" value="Amidase_carbamoylase"/>
    <property type="match status" value="1"/>
</dbReference>
<dbReference type="PANTHER" id="PTHR32494:SF5">
    <property type="entry name" value="ALLANTOATE AMIDOHYDROLASE"/>
    <property type="match status" value="1"/>
</dbReference>
<evidence type="ECO:0000256" key="2">
    <source>
        <dbReference type="ARBA" id="ARBA00022801"/>
    </source>
</evidence>
<dbReference type="InterPro" id="IPR002933">
    <property type="entry name" value="Peptidase_M20"/>
</dbReference>
<dbReference type="Gene3D" id="3.40.630.10">
    <property type="entry name" value="Zn peptidases"/>
    <property type="match status" value="1"/>
</dbReference>
<keyword evidence="5" id="KW-1185">Reference proteome</keyword>
<dbReference type="Pfam" id="PF07687">
    <property type="entry name" value="M20_dimer"/>
    <property type="match status" value="1"/>
</dbReference>
<name>A0ABX9G859_9BURK</name>